<dbReference type="KEGG" id="bbel:109463356"/>
<dbReference type="RefSeq" id="XP_019615687.1">
    <property type="nucleotide sequence ID" value="XM_019760128.1"/>
</dbReference>
<evidence type="ECO:0000256" key="5">
    <source>
        <dbReference type="ARBA" id="ARBA00023180"/>
    </source>
</evidence>
<dbReference type="AlphaFoldDB" id="A0A6P4YA42"/>
<feature type="region of interest" description="Disordered" evidence="6">
    <location>
        <begin position="310"/>
        <end position="332"/>
    </location>
</feature>
<name>A0A6P4YA42_BRABE</name>
<dbReference type="Gene3D" id="2.10.50.10">
    <property type="entry name" value="Tumor Necrosis Factor Receptor, subunit A, domain 2"/>
    <property type="match status" value="2"/>
</dbReference>
<evidence type="ECO:0000256" key="6">
    <source>
        <dbReference type="SAM" id="MobiDB-lite"/>
    </source>
</evidence>
<keyword evidence="7" id="KW-1133">Transmembrane helix</keyword>
<keyword evidence="2 8" id="KW-0732">Signal</keyword>
<proteinExistence type="predicted"/>
<feature type="signal peptide" evidence="8">
    <location>
        <begin position="1"/>
        <end position="19"/>
    </location>
</feature>
<keyword evidence="3" id="KW-0677">Repeat</keyword>
<dbReference type="SUPFAM" id="SSF57586">
    <property type="entry name" value="TNF receptor-like"/>
    <property type="match status" value="1"/>
</dbReference>
<evidence type="ECO:0000313" key="10">
    <source>
        <dbReference type="RefSeq" id="XP_019615687.1"/>
    </source>
</evidence>
<gene>
    <name evidence="10" type="primary">LOC109463356</name>
</gene>
<evidence type="ECO:0000256" key="3">
    <source>
        <dbReference type="ARBA" id="ARBA00022737"/>
    </source>
</evidence>
<keyword evidence="7" id="KW-0812">Transmembrane</keyword>
<dbReference type="InterPro" id="IPR052459">
    <property type="entry name" value="TNFRSF_decoy_receptor"/>
</dbReference>
<dbReference type="GeneID" id="109463356"/>
<accession>A0A6P4YA42</accession>
<evidence type="ECO:0000256" key="8">
    <source>
        <dbReference type="SAM" id="SignalP"/>
    </source>
</evidence>
<keyword evidence="7" id="KW-0472">Membrane</keyword>
<evidence type="ECO:0000256" key="2">
    <source>
        <dbReference type="ARBA" id="ARBA00022729"/>
    </source>
</evidence>
<organism evidence="9 10">
    <name type="scientific">Branchiostoma belcheri</name>
    <name type="common">Amphioxus</name>
    <dbReference type="NCBI Taxonomy" id="7741"/>
    <lineage>
        <taxon>Eukaryota</taxon>
        <taxon>Metazoa</taxon>
        <taxon>Chordata</taxon>
        <taxon>Cephalochordata</taxon>
        <taxon>Leptocardii</taxon>
        <taxon>Amphioxiformes</taxon>
        <taxon>Branchiostomatidae</taxon>
        <taxon>Branchiostoma</taxon>
    </lineage>
</organism>
<dbReference type="PANTHER" id="PTHR23097:SF181">
    <property type="entry name" value="CASPASE-8-LIKE"/>
    <property type="match status" value="1"/>
</dbReference>
<evidence type="ECO:0000256" key="1">
    <source>
        <dbReference type="ARBA" id="ARBA00022703"/>
    </source>
</evidence>
<sequence>MTGRLGVFLYFMVVVLVQASETMELECNRCEPGHFMVSPCTEGWPNSTVCEICKDGTFSPTDNNDTSCMNCLEPNHVVYSEDDTPVACRCAKGFHKRHSTCLRNPFCRPGKGIHKGGCQSCPDGQFSDRYSNIQHCRPLTNCTALGMTTSLMGTSRRDTICINTSAATGRPRHHRKNAKEEETGSGSHGAQNAVLMKSDRRVLKQRWESSTAYTSTKTVAKTPKNIEDATRRTTVSESAMYKIDMTDYLIIGVTASVFILIVVVVSFHIRLQHIGMKSKELKRKVTCDAVQEDGKTSCHDSVRSQLFECPEVSTSPKETEARANEPPPYHSQELQVQAMNHCSIDSSETRDEGYR</sequence>
<dbReference type="PANTHER" id="PTHR23097">
    <property type="entry name" value="TUMOR NECROSIS FACTOR RECEPTOR SUPERFAMILY MEMBER"/>
    <property type="match status" value="1"/>
</dbReference>
<feature type="chain" id="PRO_5028430307" evidence="8">
    <location>
        <begin position="20"/>
        <end position="355"/>
    </location>
</feature>
<feature type="region of interest" description="Disordered" evidence="6">
    <location>
        <begin position="167"/>
        <end position="190"/>
    </location>
</feature>
<keyword evidence="9" id="KW-1185">Reference proteome</keyword>
<feature type="transmembrane region" description="Helical" evidence="7">
    <location>
        <begin position="248"/>
        <end position="269"/>
    </location>
</feature>
<evidence type="ECO:0000313" key="9">
    <source>
        <dbReference type="Proteomes" id="UP000515135"/>
    </source>
</evidence>
<evidence type="ECO:0000256" key="4">
    <source>
        <dbReference type="ARBA" id="ARBA00023157"/>
    </source>
</evidence>
<dbReference type="Proteomes" id="UP000515135">
    <property type="component" value="Unplaced"/>
</dbReference>
<keyword evidence="4" id="KW-1015">Disulfide bond</keyword>
<keyword evidence="1" id="KW-0053">Apoptosis</keyword>
<dbReference type="OrthoDB" id="9990004at2759"/>
<dbReference type="GO" id="GO:0006915">
    <property type="term" value="P:apoptotic process"/>
    <property type="evidence" value="ECO:0007669"/>
    <property type="project" value="UniProtKB-KW"/>
</dbReference>
<reference evidence="10" key="1">
    <citation type="submission" date="2025-08" db="UniProtKB">
        <authorList>
            <consortium name="RefSeq"/>
        </authorList>
    </citation>
    <scope>IDENTIFICATION</scope>
    <source>
        <tissue evidence="10">Gonad</tissue>
    </source>
</reference>
<keyword evidence="5" id="KW-0325">Glycoprotein</keyword>
<evidence type="ECO:0000256" key="7">
    <source>
        <dbReference type="SAM" id="Phobius"/>
    </source>
</evidence>
<protein>
    <submittedName>
        <fullName evidence="10">Uncharacterized protein LOC109463356</fullName>
    </submittedName>
</protein>